<accession>A0AAF0ISG4</accession>
<evidence type="ECO:0008006" key="4">
    <source>
        <dbReference type="Google" id="ProtNLM"/>
    </source>
</evidence>
<evidence type="ECO:0000256" key="1">
    <source>
        <dbReference type="SAM" id="MobiDB-lite"/>
    </source>
</evidence>
<dbReference type="PANTHER" id="PTHR21148">
    <property type="entry name" value="THIOREDOXIN DOMAIN-CONTAINING PROTEIN 9"/>
    <property type="match status" value="1"/>
</dbReference>
<gene>
    <name evidence="2" type="ORF">MOBT1_000859</name>
</gene>
<proteinExistence type="predicted"/>
<dbReference type="InterPro" id="IPR036249">
    <property type="entry name" value="Thioredoxin-like_sf"/>
</dbReference>
<evidence type="ECO:0000313" key="2">
    <source>
        <dbReference type="EMBL" id="WFD02178.1"/>
    </source>
</evidence>
<dbReference type="SUPFAM" id="SSF52833">
    <property type="entry name" value="Thioredoxin-like"/>
    <property type="match status" value="1"/>
</dbReference>
<keyword evidence="3" id="KW-1185">Reference proteome</keyword>
<sequence length="240" mass="26665">MSAWKDAPDLGSYAERHDTGSDDEVFAELDAEVEALNEADADDAAAATGGRGRGADGDLAAAFQEFRAQRMAEIEAAMAARKGAGADADRGKYREVRDEKELLRVSYKEPRVVIHFAHKEFRRCAILDRHLEVRRALTQHLARQHPHTLFLKADVQDTPFLVEKLKIKVLPCMLAFVDGVCKERFVGFEDFGNADNFSTAALEWRLGRVGVITPQQTASKPILGFGVPHARANDDEDWDD</sequence>
<reference evidence="2" key="1">
    <citation type="submission" date="2023-03" db="EMBL/GenBank/DDBJ databases">
        <title>Mating type loci evolution in Malassezia.</title>
        <authorList>
            <person name="Coelho M.A."/>
        </authorList>
    </citation>
    <scope>NUCLEOTIDE SEQUENCE</scope>
    <source>
        <strain evidence="2">CBS 7876</strain>
    </source>
</reference>
<dbReference type="EMBL" id="CP119934">
    <property type="protein sequence ID" value="WFD02178.1"/>
    <property type="molecule type" value="Genomic_DNA"/>
</dbReference>
<dbReference type="CDD" id="cd02989">
    <property type="entry name" value="Phd_like_TxnDC9"/>
    <property type="match status" value="1"/>
</dbReference>
<organism evidence="2 3">
    <name type="scientific">Malassezia obtusa</name>
    <dbReference type="NCBI Taxonomy" id="76774"/>
    <lineage>
        <taxon>Eukaryota</taxon>
        <taxon>Fungi</taxon>
        <taxon>Dikarya</taxon>
        <taxon>Basidiomycota</taxon>
        <taxon>Ustilaginomycotina</taxon>
        <taxon>Malasseziomycetes</taxon>
        <taxon>Malasseziales</taxon>
        <taxon>Malasseziaceae</taxon>
        <taxon>Malassezia</taxon>
    </lineage>
</organism>
<dbReference type="Gene3D" id="3.40.30.10">
    <property type="entry name" value="Glutaredoxin"/>
    <property type="match status" value="1"/>
</dbReference>
<dbReference type="AlphaFoldDB" id="A0AAF0ISG4"/>
<dbReference type="Proteomes" id="UP001214603">
    <property type="component" value="Chromosome 1"/>
</dbReference>
<name>A0AAF0ISG4_9BASI</name>
<protein>
    <recommendedName>
        <fullName evidence="4">Thioredoxin domain-containing protein plp1</fullName>
    </recommendedName>
</protein>
<evidence type="ECO:0000313" key="3">
    <source>
        <dbReference type="Proteomes" id="UP001214603"/>
    </source>
</evidence>
<feature type="region of interest" description="Disordered" evidence="1">
    <location>
        <begin position="1"/>
        <end position="22"/>
    </location>
</feature>